<feature type="non-terminal residue" evidence="1">
    <location>
        <position position="76"/>
    </location>
</feature>
<proteinExistence type="predicted"/>
<protein>
    <submittedName>
        <fullName evidence="1">Uncharacterized protein</fullName>
    </submittedName>
</protein>
<sequence length="76" mass="8818">YKKFLAAYLHRQLGEANDILNGFAGILDGLSPYLGLFRWGIPIHEFFSTKALTWNFKEPFPLARRQGFPSWSWAGW</sequence>
<evidence type="ECO:0000313" key="2">
    <source>
        <dbReference type="Proteomes" id="UP000799444"/>
    </source>
</evidence>
<feature type="non-terminal residue" evidence="1">
    <location>
        <position position="1"/>
    </location>
</feature>
<keyword evidence="2" id="KW-1185">Reference proteome</keyword>
<dbReference type="OrthoDB" id="4723503at2759"/>
<comment type="caution">
    <text evidence="1">The sequence shown here is derived from an EMBL/GenBank/DDBJ whole genome shotgun (WGS) entry which is preliminary data.</text>
</comment>
<dbReference type="EMBL" id="ML996287">
    <property type="protein sequence ID" value="KAF2728279.1"/>
    <property type="molecule type" value="Genomic_DNA"/>
</dbReference>
<organism evidence="1 2">
    <name type="scientific">Polyplosphaeria fusca</name>
    <dbReference type="NCBI Taxonomy" id="682080"/>
    <lineage>
        <taxon>Eukaryota</taxon>
        <taxon>Fungi</taxon>
        <taxon>Dikarya</taxon>
        <taxon>Ascomycota</taxon>
        <taxon>Pezizomycotina</taxon>
        <taxon>Dothideomycetes</taxon>
        <taxon>Pleosporomycetidae</taxon>
        <taxon>Pleosporales</taxon>
        <taxon>Tetraplosphaeriaceae</taxon>
        <taxon>Polyplosphaeria</taxon>
    </lineage>
</organism>
<gene>
    <name evidence="1" type="ORF">EJ04DRAFT_411274</name>
</gene>
<reference evidence="1" key="1">
    <citation type="journal article" date="2020" name="Stud. Mycol.">
        <title>101 Dothideomycetes genomes: a test case for predicting lifestyles and emergence of pathogens.</title>
        <authorList>
            <person name="Haridas S."/>
            <person name="Albert R."/>
            <person name="Binder M."/>
            <person name="Bloem J."/>
            <person name="Labutti K."/>
            <person name="Salamov A."/>
            <person name="Andreopoulos B."/>
            <person name="Baker S."/>
            <person name="Barry K."/>
            <person name="Bills G."/>
            <person name="Bluhm B."/>
            <person name="Cannon C."/>
            <person name="Castanera R."/>
            <person name="Culley D."/>
            <person name="Daum C."/>
            <person name="Ezra D."/>
            <person name="Gonzalez J."/>
            <person name="Henrissat B."/>
            <person name="Kuo A."/>
            <person name="Liang C."/>
            <person name="Lipzen A."/>
            <person name="Lutzoni F."/>
            <person name="Magnuson J."/>
            <person name="Mondo S."/>
            <person name="Nolan M."/>
            <person name="Ohm R."/>
            <person name="Pangilinan J."/>
            <person name="Park H.-J."/>
            <person name="Ramirez L."/>
            <person name="Alfaro M."/>
            <person name="Sun H."/>
            <person name="Tritt A."/>
            <person name="Yoshinaga Y."/>
            <person name="Zwiers L.-H."/>
            <person name="Turgeon B."/>
            <person name="Goodwin S."/>
            <person name="Spatafora J."/>
            <person name="Crous P."/>
            <person name="Grigoriev I."/>
        </authorList>
    </citation>
    <scope>NUCLEOTIDE SEQUENCE</scope>
    <source>
        <strain evidence="1">CBS 125425</strain>
    </source>
</reference>
<name>A0A9P4UVI7_9PLEO</name>
<evidence type="ECO:0000313" key="1">
    <source>
        <dbReference type="EMBL" id="KAF2728279.1"/>
    </source>
</evidence>
<dbReference type="AlphaFoldDB" id="A0A9P4UVI7"/>
<accession>A0A9P4UVI7</accession>
<dbReference type="Proteomes" id="UP000799444">
    <property type="component" value="Unassembled WGS sequence"/>
</dbReference>